<name>A0A667XZF0_9TELE</name>
<evidence type="ECO:0000313" key="2">
    <source>
        <dbReference type="Ensembl" id="ENSMMDP00005014656.1"/>
    </source>
</evidence>
<reference evidence="2" key="3">
    <citation type="submission" date="2025-09" db="UniProtKB">
        <authorList>
            <consortium name="Ensembl"/>
        </authorList>
    </citation>
    <scope>IDENTIFICATION</scope>
</reference>
<dbReference type="GeneTree" id="ENSGT00940000156079"/>
<evidence type="ECO:0000313" key="3">
    <source>
        <dbReference type="Proteomes" id="UP000472263"/>
    </source>
</evidence>
<organism evidence="2 3">
    <name type="scientific">Myripristis murdjan</name>
    <name type="common">pinecone soldierfish</name>
    <dbReference type="NCBI Taxonomy" id="586833"/>
    <lineage>
        <taxon>Eukaryota</taxon>
        <taxon>Metazoa</taxon>
        <taxon>Chordata</taxon>
        <taxon>Craniata</taxon>
        <taxon>Vertebrata</taxon>
        <taxon>Euteleostomi</taxon>
        <taxon>Actinopterygii</taxon>
        <taxon>Neopterygii</taxon>
        <taxon>Teleostei</taxon>
        <taxon>Neoteleostei</taxon>
        <taxon>Acanthomorphata</taxon>
        <taxon>Holocentriformes</taxon>
        <taxon>Holocentridae</taxon>
        <taxon>Myripristis</taxon>
    </lineage>
</organism>
<protein>
    <submittedName>
        <fullName evidence="2">Family with sequence similarity 135 member B</fullName>
    </submittedName>
</protein>
<dbReference type="Proteomes" id="UP000472263">
    <property type="component" value="Chromosome 11"/>
</dbReference>
<gene>
    <name evidence="2" type="primary">FAM135B</name>
</gene>
<keyword evidence="1" id="KW-0472">Membrane</keyword>
<keyword evidence="1" id="KW-1133">Transmembrane helix</keyword>
<feature type="transmembrane region" description="Helical" evidence="1">
    <location>
        <begin position="102"/>
        <end position="121"/>
    </location>
</feature>
<dbReference type="Ensembl" id="ENSMMDT00005015057.1">
    <property type="protein sequence ID" value="ENSMMDP00005014656.1"/>
    <property type="gene ID" value="ENSMMDG00005007463.1"/>
</dbReference>
<proteinExistence type="predicted"/>
<reference evidence="2" key="2">
    <citation type="submission" date="2025-08" db="UniProtKB">
        <authorList>
            <consortium name="Ensembl"/>
        </authorList>
    </citation>
    <scope>IDENTIFICATION</scope>
</reference>
<reference evidence="2" key="1">
    <citation type="submission" date="2019-06" db="EMBL/GenBank/DDBJ databases">
        <authorList>
            <consortium name="Wellcome Sanger Institute Data Sharing"/>
        </authorList>
    </citation>
    <scope>NUCLEOTIDE SEQUENCE [LARGE SCALE GENOMIC DNA]</scope>
</reference>
<keyword evidence="1" id="KW-0812">Transmembrane</keyword>
<keyword evidence="3" id="KW-1185">Reference proteome</keyword>
<accession>A0A667XZF0</accession>
<dbReference type="AlphaFoldDB" id="A0A667XZF0"/>
<sequence length="131" mass="15153">MSEVQGTLEFSVELHKFHNVDLFQRGFYQVRAGLKVSPRVPHRLIATAHGSTECSFSSAGVYDGTVFSRIFQILYRNEEIVVNDCMSFRVHLLLDGERVSHLNMWMFSLVLFFSDLMIVIIHQDFRVPKSQ</sequence>
<evidence type="ECO:0000256" key="1">
    <source>
        <dbReference type="SAM" id="Phobius"/>
    </source>
</evidence>